<organism evidence="1">
    <name type="scientific">Shewanella algae</name>
    <dbReference type="NCBI Taxonomy" id="38313"/>
    <lineage>
        <taxon>Bacteria</taxon>
        <taxon>Pseudomonadati</taxon>
        <taxon>Pseudomonadota</taxon>
        <taxon>Gammaproteobacteria</taxon>
        <taxon>Alteromonadales</taxon>
        <taxon>Shewanellaceae</taxon>
        <taxon>Shewanella</taxon>
    </lineage>
</organism>
<dbReference type="AlphaFoldDB" id="A0A7T8IPH6"/>
<sequence length="288" mass="33322">MSLLTYEDIDSLVHGKATDDINSLFFKNKDHYIRKIWNDKDNIERLRSLRSQKIISDYDLYKLAYYKISSFNPLQSENPLFKLIAEQGSDGTLLISDQSEIHYLCLDAHFNFIKGILDVGGKIDQNKFLTSAFSGYKEEYKIFDYLLGNFDFDSSALSEAAAWLVYNEHYEEELGKAAFKKIVDKGLDINQKFSNESELSEYDSLLSLVFSEQPIVFISWLDGTPSQSTISDFPWEFIIFEHDINEEHVEAIRSLIQKGYELPLQEIATFLRDKDEEDFAESVENISV</sequence>
<gene>
    <name evidence="1" type="ORF">D7032_11485</name>
</gene>
<reference evidence="1" key="1">
    <citation type="submission" date="2018-09" db="EMBL/GenBank/DDBJ databases">
        <title>Genome sequencing and analysis.</title>
        <authorList>
            <person name="Huang Y.-T."/>
        </authorList>
    </citation>
    <scope>NUCLEOTIDE SEQUENCE</scope>
    <source>
        <strain evidence="1">HIDE</strain>
    </source>
</reference>
<name>A0A7T8IPH6_9GAMM</name>
<dbReference type="EMBL" id="CP032664">
    <property type="protein sequence ID" value="QQO83825.1"/>
    <property type="molecule type" value="Genomic_DNA"/>
</dbReference>
<evidence type="ECO:0000313" key="1">
    <source>
        <dbReference type="EMBL" id="QQO83825.1"/>
    </source>
</evidence>
<accession>A0A7T8IPH6</accession>
<proteinExistence type="predicted"/>
<protein>
    <submittedName>
        <fullName evidence="1">Uncharacterized protein</fullName>
    </submittedName>
</protein>
<dbReference type="RefSeq" id="WP_144224255.1">
    <property type="nucleotide sequence ID" value="NZ_CP032664.1"/>
</dbReference>